<dbReference type="PROSITE" id="PS51257">
    <property type="entry name" value="PROKAR_LIPOPROTEIN"/>
    <property type="match status" value="1"/>
</dbReference>
<evidence type="ECO:0000259" key="4">
    <source>
        <dbReference type="SMART" id="SM00560"/>
    </source>
</evidence>
<keyword evidence="2" id="KW-1015">Disulfide bond</keyword>
<organism evidence="5 6">
    <name type="scientific">Danxiaibacter flavus</name>
    <dbReference type="NCBI Taxonomy" id="3049108"/>
    <lineage>
        <taxon>Bacteria</taxon>
        <taxon>Pseudomonadati</taxon>
        <taxon>Bacteroidota</taxon>
        <taxon>Chitinophagia</taxon>
        <taxon>Chitinophagales</taxon>
        <taxon>Chitinophagaceae</taxon>
        <taxon>Danxiaibacter</taxon>
    </lineage>
</organism>
<feature type="domain" description="LamG-like jellyroll fold" evidence="4">
    <location>
        <begin position="114"/>
        <end position="270"/>
    </location>
</feature>
<dbReference type="SMART" id="SM00560">
    <property type="entry name" value="LamGL"/>
    <property type="match status" value="1"/>
</dbReference>
<keyword evidence="6" id="KW-1185">Reference proteome</keyword>
<evidence type="ECO:0000256" key="3">
    <source>
        <dbReference type="SAM" id="SignalP"/>
    </source>
</evidence>
<dbReference type="SUPFAM" id="SSF49899">
    <property type="entry name" value="Concanavalin A-like lectins/glucanases"/>
    <property type="match status" value="1"/>
</dbReference>
<dbReference type="Proteomes" id="UP001560573">
    <property type="component" value="Unassembled WGS sequence"/>
</dbReference>
<dbReference type="Pfam" id="PF13385">
    <property type="entry name" value="Laminin_G_3"/>
    <property type="match status" value="1"/>
</dbReference>
<reference evidence="5 6" key="1">
    <citation type="submission" date="2023-07" db="EMBL/GenBank/DDBJ databases">
        <authorList>
            <person name="Lian W.-H."/>
        </authorList>
    </citation>
    <scope>NUCLEOTIDE SEQUENCE [LARGE SCALE GENOMIC DNA]</scope>
    <source>
        <strain evidence="5 6">SYSU DXS3180</strain>
    </source>
</reference>
<evidence type="ECO:0000256" key="1">
    <source>
        <dbReference type="ARBA" id="ARBA00022729"/>
    </source>
</evidence>
<proteinExistence type="predicted"/>
<comment type="caution">
    <text evidence="5">The sequence shown here is derived from an EMBL/GenBank/DDBJ whole genome shotgun (WGS) entry which is preliminary data.</text>
</comment>
<evidence type="ECO:0000313" key="5">
    <source>
        <dbReference type="EMBL" id="MEX6690385.1"/>
    </source>
</evidence>
<dbReference type="InterPro" id="IPR006558">
    <property type="entry name" value="LamG-like"/>
</dbReference>
<keyword evidence="1 3" id="KW-0732">Signal</keyword>
<evidence type="ECO:0000256" key="2">
    <source>
        <dbReference type="ARBA" id="ARBA00023157"/>
    </source>
</evidence>
<feature type="signal peptide" evidence="3">
    <location>
        <begin position="1"/>
        <end position="24"/>
    </location>
</feature>
<dbReference type="RefSeq" id="WP_369331797.1">
    <property type="nucleotide sequence ID" value="NZ_JAULBC010000008.1"/>
</dbReference>
<sequence length="282" mass="31075">MKIINNILKASCPLTLLLMLAACQKEGVVDRTSYAPDHKINMPDEQVYDVVNADHQVAYWNFNNSIKELVGNRTATISKMDYGVDRKGFKSSSFSGNGKDIWFTVPADDKLKSGSVTVSVWVKPQLNTSGTGFIVSLTQKDTWANGYTLFMDAAATNYRFKATDYHQMTAGGLGNNWFDKSGGYPDDGWFHLVYMWDAVTSTQTVYVNGSEFNKSVASATAPRGPLVYSDGTANAEVLYVGKNGGTDGWISPFNGLMDDLRVYDVALTPTEVAQIYNNEKIK</sequence>
<accession>A0ABV3ZLI9</accession>
<dbReference type="Gene3D" id="2.60.120.200">
    <property type="match status" value="1"/>
</dbReference>
<gene>
    <name evidence="5" type="ORF">QTN47_22935</name>
</gene>
<evidence type="ECO:0000313" key="6">
    <source>
        <dbReference type="Proteomes" id="UP001560573"/>
    </source>
</evidence>
<name>A0ABV3ZLI9_9BACT</name>
<feature type="chain" id="PRO_5045296308" evidence="3">
    <location>
        <begin position="25"/>
        <end position="282"/>
    </location>
</feature>
<dbReference type="InterPro" id="IPR013320">
    <property type="entry name" value="ConA-like_dom_sf"/>
</dbReference>
<protein>
    <submittedName>
        <fullName evidence="5">LamG domain-containing protein</fullName>
    </submittedName>
</protein>
<dbReference type="EMBL" id="JAULBC010000008">
    <property type="protein sequence ID" value="MEX6690385.1"/>
    <property type="molecule type" value="Genomic_DNA"/>
</dbReference>